<dbReference type="HOGENOM" id="CLU_727832_0_0_1"/>
<dbReference type="Pfam" id="PF08719">
    <property type="entry name" value="NADAR"/>
    <property type="match status" value="1"/>
</dbReference>
<dbReference type="EMBL" id="KN832995">
    <property type="protein sequence ID" value="KIM82276.1"/>
    <property type="molecule type" value="Genomic_DNA"/>
</dbReference>
<organism evidence="3 4">
    <name type="scientific">Piloderma croceum (strain F 1598)</name>
    <dbReference type="NCBI Taxonomy" id="765440"/>
    <lineage>
        <taxon>Eukaryota</taxon>
        <taxon>Fungi</taxon>
        <taxon>Dikarya</taxon>
        <taxon>Basidiomycota</taxon>
        <taxon>Agaricomycotina</taxon>
        <taxon>Agaricomycetes</taxon>
        <taxon>Agaricomycetidae</taxon>
        <taxon>Atheliales</taxon>
        <taxon>Atheliaceae</taxon>
        <taxon>Piloderma</taxon>
    </lineage>
</organism>
<name>A0A0C3FTU2_PILCF</name>
<feature type="region of interest" description="Disordered" evidence="1">
    <location>
        <begin position="149"/>
        <end position="198"/>
    </location>
</feature>
<dbReference type="SUPFAM" id="SSF143990">
    <property type="entry name" value="YbiA-like"/>
    <property type="match status" value="1"/>
</dbReference>
<dbReference type="STRING" id="765440.A0A0C3FTU2"/>
<gene>
    <name evidence="3" type="ORF">PILCRDRAFT_88706</name>
</gene>
<evidence type="ECO:0000313" key="4">
    <source>
        <dbReference type="Proteomes" id="UP000054166"/>
    </source>
</evidence>
<evidence type="ECO:0000313" key="3">
    <source>
        <dbReference type="EMBL" id="KIM82276.1"/>
    </source>
</evidence>
<sequence>MTGSNINLANVVSTSLCDALAASFHPSIGDHNLLDQFIDLKALDKVIDFLQSTTRSHVSVEAWAKFAQIWTDDHTELRSSTKHELALSRLFNVTVIVPPDESSDEQVDEELEVESADASLLPPLLSPIMEGHESLASNAHAFVEQELPDDILEPNGSPPQNGSIESIPMISIEPPSRPESSLYGSDHDATSPGTPEYIQNNFQLEPASIVHTEGLLFSDENPEHDTPPQSSISHISPLRFSNDDDNPWTGFTTFSSHQIVYQDKVYPSAYHLLQALGFLEHRPDLAEQIRTCTSLQDVYNLSRTWDEHAHWDQVETKKDEVLYLKFKQHPELCRLLIDTYPAELIYTADDPYLGQDAAGVGGNELGKALMRVRDRLIPET</sequence>
<keyword evidence="4" id="KW-1185">Reference proteome</keyword>
<evidence type="ECO:0000259" key="2">
    <source>
        <dbReference type="Pfam" id="PF08719"/>
    </source>
</evidence>
<reference evidence="3 4" key="1">
    <citation type="submission" date="2014-04" db="EMBL/GenBank/DDBJ databases">
        <authorList>
            <consortium name="DOE Joint Genome Institute"/>
            <person name="Kuo A."/>
            <person name="Tarkka M."/>
            <person name="Buscot F."/>
            <person name="Kohler A."/>
            <person name="Nagy L.G."/>
            <person name="Floudas D."/>
            <person name="Copeland A."/>
            <person name="Barry K.W."/>
            <person name="Cichocki N."/>
            <person name="Veneault-Fourrey C."/>
            <person name="LaButti K."/>
            <person name="Lindquist E.A."/>
            <person name="Lipzen A."/>
            <person name="Lundell T."/>
            <person name="Morin E."/>
            <person name="Murat C."/>
            <person name="Sun H."/>
            <person name="Tunlid A."/>
            <person name="Henrissat B."/>
            <person name="Grigoriev I.V."/>
            <person name="Hibbett D.S."/>
            <person name="Martin F."/>
            <person name="Nordberg H.P."/>
            <person name="Cantor M.N."/>
            <person name="Hua S.X."/>
        </authorList>
    </citation>
    <scope>NUCLEOTIDE SEQUENCE [LARGE SCALE GENOMIC DNA]</scope>
    <source>
        <strain evidence="3 4">F 1598</strain>
    </source>
</reference>
<dbReference type="AlphaFoldDB" id="A0A0C3FTU2"/>
<feature type="domain" description="NADAR" evidence="2">
    <location>
        <begin position="240"/>
        <end position="376"/>
    </location>
</feature>
<reference evidence="4" key="2">
    <citation type="submission" date="2015-01" db="EMBL/GenBank/DDBJ databases">
        <title>Evolutionary Origins and Diversification of the Mycorrhizal Mutualists.</title>
        <authorList>
            <consortium name="DOE Joint Genome Institute"/>
            <consortium name="Mycorrhizal Genomics Consortium"/>
            <person name="Kohler A."/>
            <person name="Kuo A."/>
            <person name="Nagy L.G."/>
            <person name="Floudas D."/>
            <person name="Copeland A."/>
            <person name="Barry K.W."/>
            <person name="Cichocki N."/>
            <person name="Veneault-Fourrey C."/>
            <person name="LaButti K."/>
            <person name="Lindquist E.A."/>
            <person name="Lipzen A."/>
            <person name="Lundell T."/>
            <person name="Morin E."/>
            <person name="Murat C."/>
            <person name="Riley R."/>
            <person name="Ohm R."/>
            <person name="Sun H."/>
            <person name="Tunlid A."/>
            <person name="Henrissat B."/>
            <person name="Grigoriev I.V."/>
            <person name="Hibbett D.S."/>
            <person name="Martin F."/>
        </authorList>
    </citation>
    <scope>NUCLEOTIDE SEQUENCE [LARGE SCALE GENOMIC DNA]</scope>
    <source>
        <strain evidence="4">F 1598</strain>
    </source>
</reference>
<dbReference type="InterPro" id="IPR012816">
    <property type="entry name" value="NADAR"/>
</dbReference>
<dbReference type="Gene3D" id="1.10.357.40">
    <property type="entry name" value="YbiA-like"/>
    <property type="match status" value="1"/>
</dbReference>
<evidence type="ECO:0000256" key="1">
    <source>
        <dbReference type="SAM" id="MobiDB-lite"/>
    </source>
</evidence>
<dbReference type="InterPro" id="IPR037238">
    <property type="entry name" value="YbiA-like_sf"/>
</dbReference>
<dbReference type="Proteomes" id="UP000054166">
    <property type="component" value="Unassembled WGS sequence"/>
</dbReference>
<feature type="compositionally biased region" description="Low complexity" evidence="1">
    <location>
        <begin position="163"/>
        <end position="181"/>
    </location>
</feature>
<protein>
    <recommendedName>
        <fullName evidence="2">NADAR domain-containing protein</fullName>
    </recommendedName>
</protein>
<dbReference type="CDD" id="cd15457">
    <property type="entry name" value="NADAR"/>
    <property type="match status" value="1"/>
</dbReference>
<dbReference type="InParanoid" id="A0A0C3FTU2"/>
<dbReference type="OrthoDB" id="206452at2759"/>
<accession>A0A0C3FTU2</accession>
<proteinExistence type="predicted"/>